<dbReference type="STRING" id="456.Ljor_2639"/>
<name>A0A0W0VEM0_9GAMM</name>
<reference evidence="1 2" key="1">
    <citation type="submission" date="2015-11" db="EMBL/GenBank/DDBJ databases">
        <title>Genomic analysis of 38 Legionella species identifies large and diverse effector repertoires.</title>
        <authorList>
            <person name="Burstein D."/>
            <person name="Amaro F."/>
            <person name="Zusman T."/>
            <person name="Lifshitz Z."/>
            <person name="Cohen O."/>
            <person name="Gilbert J.A."/>
            <person name="Pupko T."/>
            <person name="Shuman H.A."/>
            <person name="Segal G."/>
        </authorList>
    </citation>
    <scope>NUCLEOTIDE SEQUENCE [LARGE SCALE GENOMIC DNA]</scope>
    <source>
        <strain evidence="1 2">BL-540</strain>
    </source>
</reference>
<sequence>MNTVKRNYLILFLLLLLFAAPGLIAYICYSHPQWLGSTQTNKGELLTPPPKFLAMSQNAKWRLIFWNPGDCSSECMMQLDKVARIRLALGRRLYQVEQWLILDEQAAALSPQFASTLKEQDIAVLRLNAKSKTEMAMLESEAKIFIANPDDYLVLAYKANAKPDDIFHDLKHLLSLDKRNA</sequence>
<accession>A0A0W0VEM0</accession>
<evidence type="ECO:0000313" key="2">
    <source>
        <dbReference type="Proteomes" id="UP000055035"/>
    </source>
</evidence>
<proteinExistence type="predicted"/>
<dbReference type="RefSeq" id="WP_058472002.1">
    <property type="nucleotide sequence ID" value="NZ_CAAAIC010000006.1"/>
</dbReference>
<keyword evidence="2" id="KW-1185">Reference proteome</keyword>
<dbReference type="PATRIC" id="fig|456.5.peg.2831"/>
<protein>
    <recommendedName>
        <fullName evidence="3">Transmembrane protein</fullName>
    </recommendedName>
</protein>
<dbReference type="EMBL" id="LNYJ01000011">
    <property type="protein sequence ID" value="KTD18333.1"/>
    <property type="molecule type" value="Genomic_DNA"/>
</dbReference>
<comment type="caution">
    <text evidence="1">The sequence shown here is derived from an EMBL/GenBank/DDBJ whole genome shotgun (WGS) entry which is preliminary data.</text>
</comment>
<dbReference type="OrthoDB" id="9785445at2"/>
<dbReference type="AlphaFoldDB" id="A0A0W0VEM0"/>
<evidence type="ECO:0000313" key="1">
    <source>
        <dbReference type="EMBL" id="KTD18333.1"/>
    </source>
</evidence>
<dbReference type="Proteomes" id="UP000055035">
    <property type="component" value="Unassembled WGS sequence"/>
</dbReference>
<evidence type="ECO:0008006" key="3">
    <source>
        <dbReference type="Google" id="ProtNLM"/>
    </source>
</evidence>
<organism evidence="1 2">
    <name type="scientific">Legionella jordanis</name>
    <dbReference type="NCBI Taxonomy" id="456"/>
    <lineage>
        <taxon>Bacteria</taxon>
        <taxon>Pseudomonadati</taxon>
        <taxon>Pseudomonadota</taxon>
        <taxon>Gammaproteobacteria</taxon>
        <taxon>Legionellales</taxon>
        <taxon>Legionellaceae</taxon>
        <taxon>Legionella</taxon>
    </lineage>
</organism>
<gene>
    <name evidence="1" type="ORF">Ljor_2639</name>
</gene>